<dbReference type="AlphaFoldDB" id="A0ABD3C1M3"/>
<dbReference type="PANTHER" id="PTHR32094:SF5">
    <property type="entry name" value="FANCONI ANEMIA GROUP E PROTEIN"/>
    <property type="match status" value="1"/>
</dbReference>
<dbReference type="Proteomes" id="UP001632038">
    <property type="component" value="Unassembled WGS sequence"/>
</dbReference>
<protein>
    <submittedName>
        <fullName evidence="1">Uncharacterized protein</fullName>
    </submittedName>
</protein>
<gene>
    <name evidence="1" type="ORF">CASFOL_032477</name>
</gene>
<dbReference type="EMBL" id="JAVIJP010000054">
    <property type="protein sequence ID" value="KAL3623661.1"/>
    <property type="molecule type" value="Genomic_DNA"/>
</dbReference>
<keyword evidence="2" id="KW-1185">Reference proteome</keyword>
<evidence type="ECO:0000313" key="2">
    <source>
        <dbReference type="Proteomes" id="UP001632038"/>
    </source>
</evidence>
<comment type="caution">
    <text evidence="1">The sequence shown here is derived from an EMBL/GenBank/DDBJ whole genome shotgun (WGS) entry which is preliminary data.</text>
</comment>
<dbReference type="InterPro" id="IPR039685">
    <property type="entry name" value="FANCE"/>
</dbReference>
<proteinExistence type="predicted"/>
<dbReference type="PANTHER" id="PTHR32094">
    <property type="entry name" value="FANCONI ANEMIA GROUP E PROTEIN"/>
    <property type="match status" value="1"/>
</dbReference>
<organism evidence="1 2">
    <name type="scientific">Castilleja foliolosa</name>
    <dbReference type="NCBI Taxonomy" id="1961234"/>
    <lineage>
        <taxon>Eukaryota</taxon>
        <taxon>Viridiplantae</taxon>
        <taxon>Streptophyta</taxon>
        <taxon>Embryophyta</taxon>
        <taxon>Tracheophyta</taxon>
        <taxon>Spermatophyta</taxon>
        <taxon>Magnoliopsida</taxon>
        <taxon>eudicotyledons</taxon>
        <taxon>Gunneridae</taxon>
        <taxon>Pentapetalae</taxon>
        <taxon>asterids</taxon>
        <taxon>lamiids</taxon>
        <taxon>Lamiales</taxon>
        <taxon>Orobanchaceae</taxon>
        <taxon>Pedicularideae</taxon>
        <taxon>Castillejinae</taxon>
        <taxon>Castilleja</taxon>
    </lineage>
</organism>
<accession>A0ABD3C1M3</accession>
<evidence type="ECO:0000313" key="1">
    <source>
        <dbReference type="EMBL" id="KAL3623661.1"/>
    </source>
</evidence>
<name>A0ABD3C1M3_9LAMI</name>
<sequence length="223" mass="25806">MEAWVPLFDIFMNSPCPETEASLWLQKNFNHSSNTIPISSTSFISLLIRPSDTTHTDDSSPLENNAMWIETLPHIVKARILSFLAYDHQRFCKKDLCKLARIVLREDKGLEAAQQLLDLVSESNYQWLSHLNLNSEEETIGEEFYSMPDWLMDAATKSTPMLPWLPMSPDELSEKMALTAFGDNRDFDLSIDIEEKNEQDELDDMIRDVNLDENEAILYRRRS</sequence>
<reference evidence="2" key="1">
    <citation type="journal article" date="2024" name="IScience">
        <title>Strigolactones Initiate the Formation of Haustorium-like Structures in Castilleja.</title>
        <authorList>
            <person name="Buerger M."/>
            <person name="Peterson D."/>
            <person name="Chory J."/>
        </authorList>
    </citation>
    <scope>NUCLEOTIDE SEQUENCE [LARGE SCALE GENOMIC DNA]</scope>
</reference>